<evidence type="ECO:0000313" key="3">
    <source>
        <dbReference type="Proteomes" id="UP000759537"/>
    </source>
</evidence>
<sequence length="355" mass="39690">MNLITTSEHRNIALELFHSAARRRIHMAIVEHLMVTNRRRMKQTPRGDTVSGDGTVVGITSMIIVLKQQSGLLSNKGCFALLQPNVCLHEQAYKFDVNNMHKQDHVVVLVVIGIVFPHPMGLTVFEPVVPSGAFGEMWTLYLEWNGARFHAQALTTEAVGNPKLSALPTVLRLNIAWIRETEAPVVPLRGIDGMDNWHFCQLVATLKDGHTYALVEWEDKGQTLERLLLAPLNEYLICVAFVDDGIPKRPTHRPPRQIRVLRRQPGPQQAHVQAQRDQQPVSQDDTDVDRDQPDDWLPDAGSLAAESSDRFGAHTILLGTGGNTGRSAHATSSPRVNLKSWEDFYDEFLDSNLGQ</sequence>
<proteinExistence type="predicted"/>
<dbReference type="OrthoDB" id="3264201at2759"/>
<reference evidence="2" key="2">
    <citation type="journal article" date="2020" name="Nat. Commun.">
        <title>Large-scale genome sequencing of mycorrhizal fungi provides insights into the early evolution of symbiotic traits.</title>
        <authorList>
            <person name="Miyauchi S."/>
            <person name="Kiss E."/>
            <person name="Kuo A."/>
            <person name="Drula E."/>
            <person name="Kohler A."/>
            <person name="Sanchez-Garcia M."/>
            <person name="Morin E."/>
            <person name="Andreopoulos B."/>
            <person name="Barry K.W."/>
            <person name="Bonito G."/>
            <person name="Buee M."/>
            <person name="Carver A."/>
            <person name="Chen C."/>
            <person name="Cichocki N."/>
            <person name="Clum A."/>
            <person name="Culley D."/>
            <person name="Crous P.W."/>
            <person name="Fauchery L."/>
            <person name="Girlanda M."/>
            <person name="Hayes R.D."/>
            <person name="Keri Z."/>
            <person name="LaButti K."/>
            <person name="Lipzen A."/>
            <person name="Lombard V."/>
            <person name="Magnuson J."/>
            <person name="Maillard F."/>
            <person name="Murat C."/>
            <person name="Nolan M."/>
            <person name="Ohm R.A."/>
            <person name="Pangilinan J."/>
            <person name="Pereira M.F."/>
            <person name="Perotto S."/>
            <person name="Peter M."/>
            <person name="Pfister S."/>
            <person name="Riley R."/>
            <person name="Sitrit Y."/>
            <person name="Stielow J.B."/>
            <person name="Szollosi G."/>
            <person name="Zifcakova L."/>
            <person name="Stursova M."/>
            <person name="Spatafora J.W."/>
            <person name="Tedersoo L."/>
            <person name="Vaario L.M."/>
            <person name="Yamada A."/>
            <person name="Yan M."/>
            <person name="Wang P."/>
            <person name="Xu J."/>
            <person name="Bruns T."/>
            <person name="Baldrian P."/>
            <person name="Vilgalys R."/>
            <person name="Dunand C."/>
            <person name="Henrissat B."/>
            <person name="Grigoriev I.V."/>
            <person name="Hibbett D."/>
            <person name="Nagy L.G."/>
            <person name="Martin F.M."/>
        </authorList>
    </citation>
    <scope>NUCLEOTIDE SEQUENCE</scope>
    <source>
        <strain evidence="2">Prilba</strain>
    </source>
</reference>
<accession>A0A9P5T9Q5</accession>
<dbReference type="AlphaFoldDB" id="A0A9P5T9Q5"/>
<dbReference type="Proteomes" id="UP000759537">
    <property type="component" value="Unassembled WGS sequence"/>
</dbReference>
<feature type="compositionally biased region" description="Low complexity" evidence="1">
    <location>
        <begin position="268"/>
        <end position="279"/>
    </location>
</feature>
<reference evidence="2" key="1">
    <citation type="submission" date="2019-10" db="EMBL/GenBank/DDBJ databases">
        <authorList>
            <consortium name="DOE Joint Genome Institute"/>
            <person name="Kuo A."/>
            <person name="Miyauchi S."/>
            <person name="Kiss E."/>
            <person name="Drula E."/>
            <person name="Kohler A."/>
            <person name="Sanchez-Garcia M."/>
            <person name="Andreopoulos B."/>
            <person name="Barry K.W."/>
            <person name="Bonito G."/>
            <person name="Buee M."/>
            <person name="Carver A."/>
            <person name="Chen C."/>
            <person name="Cichocki N."/>
            <person name="Clum A."/>
            <person name="Culley D."/>
            <person name="Crous P.W."/>
            <person name="Fauchery L."/>
            <person name="Girlanda M."/>
            <person name="Hayes R."/>
            <person name="Keri Z."/>
            <person name="LaButti K."/>
            <person name="Lipzen A."/>
            <person name="Lombard V."/>
            <person name="Magnuson J."/>
            <person name="Maillard F."/>
            <person name="Morin E."/>
            <person name="Murat C."/>
            <person name="Nolan M."/>
            <person name="Ohm R."/>
            <person name="Pangilinan J."/>
            <person name="Pereira M."/>
            <person name="Perotto S."/>
            <person name="Peter M."/>
            <person name="Riley R."/>
            <person name="Sitrit Y."/>
            <person name="Stielow B."/>
            <person name="Szollosi G."/>
            <person name="Zifcakova L."/>
            <person name="Stursova M."/>
            <person name="Spatafora J.W."/>
            <person name="Tedersoo L."/>
            <person name="Vaario L.-M."/>
            <person name="Yamada A."/>
            <person name="Yan M."/>
            <person name="Wang P."/>
            <person name="Xu J."/>
            <person name="Bruns T."/>
            <person name="Baldrian P."/>
            <person name="Vilgalys R."/>
            <person name="Henrissat B."/>
            <person name="Grigoriev I.V."/>
            <person name="Hibbett D."/>
            <person name="Nagy L.G."/>
            <person name="Martin F.M."/>
        </authorList>
    </citation>
    <scope>NUCLEOTIDE SEQUENCE</scope>
    <source>
        <strain evidence="2">Prilba</strain>
    </source>
</reference>
<protein>
    <submittedName>
        <fullName evidence="2">Uncharacterized protein</fullName>
    </submittedName>
</protein>
<evidence type="ECO:0000256" key="1">
    <source>
        <dbReference type="SAM" id="MobiDB-lite"/>
    </source>
</evidence>
<feature type="compositionally biased region" description="Acidic residues" evidence="1">
    <location>
        <begin position="284"/>
        <end position="297"/>
    </location>
</feature>
<organism evidence="2 3">
    <name type="scientific">Russula ochroleuca</name>
    <dbReference type="NCBI Taxonomy" id="152965"/>
    <lineage>
        <taxon>Eukaryota</taxon>
        <taxon>Fungi</taxon>
        <taxon>Dikarya</taxon>
        <taxon>Basidiomycota</taxon>
        <taxon>Agaricomycotina</taxon>
        <taxon>Agaricomycetes</taxon>
        <taxon>Russulales</taxon>
        <taxon>Russulaceae</taxon>
        <taxon>Russula</taxon>
    </lineage>
</organism>
<name>A0A9P5T9Q5_9AGAM</name>
<keyword evidence="3" id="KW-1185">Reference proteome</keyword>
<dbReference type="EMBL" id="WHVB01000007">
    <property type="protein sequence ID" value="KAF8481221.1"/>
    <property type="molecule type" value="Genomic_DNA"/>
</dbReference>
<feature type="region of interest" description="Disordered" evidence="1">
    <location>
        <begin position="264"/>
        <end position="336"/>
    </location>
</feature>
<evidence type="ECO:0000313" key="2">
    <source>
        <dbReference type="EMBL" id="KAF8481221.1"/>
    </source>
</evidence>
<gene>
    <name evidence="2" type="ORF">DFH94DRAFT_829192</name>
</gene>
<feature type="compositionally biased region" description="Polar residues" evidence="1">
    <location>
        <begin position="325"/>
        <end position="335"/>
    </location>
</feature>
<comment type="caution">
    <text evidence="2">The sequence shown here is derived from an EMBL/GenBank/DDBJ whole genome shotgun (WGS) entry which is preliminary data.</text>
</comment>